<accession>A0AAN6JHI7</accession>
<reference evidence="2" key="1">
    <citation type="journal article" date="2023" name="PhytoFront">
        <title>Draft Genome Resources of Seven Strains of Tilletia horrida, Causal Agent of Kernel Smut of Rice.</title>
        <authorList>
            <person name="Khanal S."/>
            <person name="Antony Babu S."/>
            <person name="Zhou X.G."/>
        </authorList>
    </citation>
    <scope>NUCLEOTIDE SEQUENCE</scope>
    <source>
        <strain evidence="2">TX3</strain>
    </source>
</reference>
<evidence type="ECO:0000313" key="2">
    <source>
        <dbReference type="EMBL" id="KAK0522293.1"/>
    </source>
</evidence>
<feature type="compositionally biased region" description="Basic and acidic residues" evidence="1">
    <location>
        <begin position="223"/>
        <end position="232"/>
    </location>
</feature>
<organism evidence="2 3">
    <name type="scientific">Tilletia horrida</name>
    <dbReference type="NCBI Taxonomy" id="155126"/>
    <lineage>
        <taxon>Eukaryota</taxon>
        <taxon>Fungi</taxon>
        <taxon>Dikarya</taxon>
        <taxon>Basidiomycota</taxon>
        <taxon>Ustilaginomycotina</taxon>
        <taxon>Exobasidiomycetes</taxon>
        <taxon>Tilletiales</taxon>
        <taxon>Tilletiaceae</taxon>
        <taxon>Tilletia</taxon>
    </lineage>
</organism>
<feature type="region of interest" description="Disordered" evidence="1">
    <location>
        <begin position="148"/>
        <end position="235"/>
    </location>
</feature>
<protein>
    <submittedName>
        <fullName evidence="2">Uncharacterized protein</fullName>
    </submittedName>
</protein>
<feature type="compositionally biased region" description="Basic and acidic residues" evidence="1">
    <location>
        <begin position="189"/>
        <end position="208"/>
    </location>
</feature>
<keyword evidence="3" id="KW-1185">Reference proteome</keyword>
<dbReference type="EMBL" id="JAPDMQ010000598">
    <property type="protein sequence ID" value="KAK0522293.1"/>
    <property type="molecule type" value="Genomic_DNA"/>
</dbReference>
<gene>
    <name evidence="2" type="ORF">OC842_006509</name>
</gene>
<dbReference type="AlphaFoldDB" id="A0AAN6JHI7"/>
<dbReference type="Proteomes" id="UP001176521">
    <property type="component" value="Unassembled WGS sequence"/>
</dbReference>
<evidence type="ECO:0000313" key="3">
    <source>
        <dbReference type="Proteomes" id="UP001176521"/>
    </source>
</evidence>
<name>A0AAN6JHI7_9BASI</name>
<comment type="caution">
    <text evidence="2">The sequence shown here is derived from an EMBL/GenBank/DDBJ whole genome shotgun (WGS) entry which is preliminary data.</text>
</comment>
<proteinExistence type="predicted"/>
<evidence type="ECO:0000256" key="1">
    <source>
        <dbReference type="SAM" id="MobiDB-lite"/>
    </source>
</evidence>
<sequence>MYPTQLNGGSTFGYLKRRQPLAAIQQCAMDLPRGSDAESVEKNSPTAKAYVDLPFAAGHVPASERQISYSPSTITSQHSGGDVQALCAWLAASADENGPNQANELDDQGGALLDWPFLKEIVALQTTGSTSPPATPDKAVAVTDVERRDAGDDPEPMVDAANKEADSNNLDRVGSENAHGSGHDPAASKADDDPLTKQDIDRERQETKKRQRIASQYTTIPAPDRKHLDRCRSTAKGPPGIHHYVVHVLREKKGVPICASRLFWRLKILAAEDDALRGLLQAYDTVSLDTSYKILANTTAFVHLGFWDKKPTIAQSVAKKDLIGPARRRAQHFKDTGPLIFLPHSTHPFFKDRQDELLWQPSLRAMRAASMDEDIVSATRAPAASNNRIVRPTGFFAKNLRSNLSSQANSIAVFEMKKEYASSFATADFLPTTTQPQD</sequence>